<feature type="region of interest" description="Disordered" evidence="1">
    <location>
        <begin position="107"/>
        <end position="149"/>
    </location>
</feature>
<evidence type="ECO:0000313" key="2">
    <source>
        <dbReference type="EMBL" id="SKA85541.1"/>
    </source>
</evidence>
<proteinExistence type="predicted"/>
<evidence type="ECO:0000313" key="3">
    <source>
        <dbReference type="Proteomes" id="UP000190027"/>
    </source>
</evidence>
<name>A0A1T4X9H3_9BACT</name>
<organism evidence="2 3">
    <name type="scientific">Paucidesulfovibrio gracilis DSM 16080</name>
    <dbReference type="NCBI Taxonomy" id="1121449"/>
    <lineage>
        <taxon>Bacteria</taxon>
        <taxon>Pseudomonadati</taxon>
        <taxon>Thermodesulfobacteriota</taxon>
        <taxon>Desulfovibrionia</taxon>
        <taxon>Desulfovibrionales</taxon>
        <taxon>Desulfovibrionaceae</taxon>
        <taxon>Paucidesulfovibrio</taxon>
    </lineage>
</organism>
<evidence type="ECO:0008006" key="4">
    <source>
        <dbReference type="Google" id="ProtNLM"/>
    </source>
</evidence>
<evidence type="ECO:0000256" key="1">
    <source>
        <dbReference type="SAM" id="MobiDB-lite"/>
    </source>
</evidence>
<dbReference type="RefSeq" id="WP_078717439.1">
    <property type="nucleotide sequence ID" value="NZ_FUYC01000008.1"/>
</dbReference>
<gene>
    <name evidence="2" type="ORF">SAMN02745704_01883</name>
</gene>
<dbReference type="STRING" id="1121449.SAMN02745704_01883"/>
<sequence>MARPPAWTRQRRAAFLEALALRGNVTWAAHQAGISRSRLYKLRKTDPELAKEWDEALAESADLLEAEAVRRAVEGTEEPYFYQGEQRGAARKYSDQLLMFLLKERRGEATNKESPSAPVIFELHLGPPESENGPAATEAPPDTEDDAGA</sequence>
<dbReference type="Proteomes" id="UP000190027">
    <property type="component" value="Unassembled WGS sequence"/>
</dbReference>
<accession>A0A1T4X9H3</accession>
<protein>
    <recommendedName>
        <fullName evidence="4">Homeodomain-like domain-containing protein</fullName>
    </recommendedName>
</protein>
<keyword evidence="3" id="KW-1185">Reference proteome</keyword>
<dbReference type="Gene3D" id="1.10.10.60">
    <property type="entry name" value="Homeodomain-like"/>
    <property type="match status" value="1"/>
</dbReference>
<dbReference type="EMBL" id="FUYC01000008">
    <property type="protein sequence ID" value="SKA85541.1"/>
    <property type="molecule type" value="Genomic_DNA"/>
</dbReference>
<dbReference type="OrthoDB" id="7426148at2"/>
<dbReference type="AlphaFoldDB" id="A0A1T4X9H3"/>
<reference evidence="2 3" key="1">
    <citation type="submission" date="2017-02" db="EMBL/GenBank/DDBJ databases">
        <authorList>
            <person name="Peterson S.W."/>
        </authorList>
    </citation>
    <scope>NUCLEOTIDE SEQUENCE [LARGE SCALE GENOMIC DNA]</scope>
    <source>
        <strain evidence="2 3">DSM 16080</strain>
    </source>
</reference>